<reference evidence="4" key="3">
    <citation type="submission" date="2016-03" db="UniProtKB">
        <authorList>
            <consortium name="EnsemblProtists"/>
        </authorList>
    </citation>
    <scope>IDENTIFICATION</scope>
</reference>
<dbReference type="SUPFAM" id="SSF81296">
    <property type="entry name" value="E set domains"/>
    <property type="match status" value="1"/>
</dbReference>
<evidence type="ECO:0000256" key="1">
    <source>
        <dbReference type="PROSITE-ProRule" id="PRU00087"/>
    </source>
</evidence>
<feature type="repeat" description="Filamin" evidence="1">
    <location>
        <begin position="137"/>
        <end position="210"/>
    </location>
</feature>
<dbReference type="InterPro" id="IPR001298">
    <property type="entry name" value="Filamin/ABP280_rpt"/>
</dbReference>
<dbReference type="PaxDb" id="55529-EKX42238"/>
<evidence type="ECO:0000313" key="3">
    <source>
        <dbReference type="EMBL" id="EKX42238.1"/>
    </source>
</evidence>
<proteinExistence type="predicted"/>
<dbReference type="InterPro" id="IPR014756">
    <property type="entry name" value="Ig_E-set"/>
</dbReference>
<dbReference type="KEGG" id="gtt:GUITHDRAFT_141435"/>
<dbReference type="Gene3D" id="2.60.40.10">
    <property type="entry name" value="Immunoglobulins"/>
    <property type="match status" value="1"/>
</dbReference>
<reference evidence="3 5" key="1">
    <citation type="journal article" date="2012" name="Nature">
        <title>Algal genomes reveal evolutionary mosaicism and the fate of nucleomorphs.</title>
        <authorList>
            <consortium name="DOE Joint Genome Institute"/>
            <person name="Curtis B.A."/>
            <person name="Tanifuji G."/>
            <person name="Burki F."/>
            <person name="Gruber A."/>
            <person name="Irimia M."/>
            <person name="Maruyama S."/>
            <person name="Arias M.C."/>
            <person name="Ball S.G."/>
            <person name="Gile G.H."/>
            <person name="Hirakawa Y."/>
            <person name="Hopkins J.F."/>
            <person name="Kuo A."/>
            <person name="Rensing S.A."/>
            <person name="Schmutz J."/>
            <person name="Symeonidi A."/>
            <person name="Elias M."/>
            <person name="Eveleigh R.J."/>
            <person name="Herman E.K."/>
            <person name="Klute M.J."/>
            <person name="Nakayama T."/>
            <person name="Obornik M."/>
            <person name="Reyes-Prieto A."/>
            <person name="Armbrust E.V."/>
            <person name="Aves S.J."/>
            <person name="Beiko R.G."/>
            <person name="Coutinho P."/>
            <person name="Dacks J.B."/>
            <person name="Durnford D.G."/>
            <person name="Fast N.M."/>
            <person name="Green B.R."/>
            <person name="Grisdale C.J."/>
            <person name="Hempel F."/>
            <person name="Henrissat B."/>
            <person name="Hoppner M.P."/>
            <person name="Ishida K."/>
            <person name="Kim E."/>
            <person name="Koreny L."/>
            <person name="Kroth P.G."/>
            <person name="Liu Y."/>
            <person name="Malik S.B."/>
            <person name="Maier U.G."/>
            <person name="McRose D."/>
            <person name="Mock T."/>
            <person name="Neilson J.A."/>
            <person name="Onodera N.T."/>
            <person name="Poole A.M."/>
            <person name="Pritham E.J."/>
            <person name="Richards T.A."/>
            <person name="Rocap G."/>
            <person name="Roy S.W."/>
            <person name="Sarai C."/>
            <person name="Schaack S."/>
            <person name="Shirato S."/>
            <person name="Slamovits C.H."/>
            <person name="Spencer D.F."/>
            <person name="Suzuki S."/>
            <person name="Worden A.Z."/>
            <person name="Zauner S."/>
            <person name="Barry K."/>
            <person name="Bell C."/>
            <person name="Bharti A.K."/>
            <person name="Crow J.A."/>
            <person name="Grimwood J."/>
            <person name="Kramer R."/>
            <person name="Lindquist E."/>
            <person name="Lucas S."/>
            <person name="Salamov A."/>
            <person name="McFadden G.I."/>
            <person name="Lane C.E."/>
            <person name="Keeling P.J."/>
            <person name="Gray M.W."/>
            <person name="Grigoriev I.V."/>
            <person name="Archibald J.M."/>
        </authorList>
    </citation>
    <scope>NUCLEOTIDE SEQUENCE</scope>
    <source>
        <strain evidence="3 5">CCMP2712</strain>
    </source>
</reference>
<feature type="region of interest" description="Disordered" evidence="2">
    <location>
        <begin position="224"/>
        <end position="248"/>
    </location>
</feature>
<dbReference type="EnsemblProtists" id="EKX42238">
    <property type="protein sequence ID" value="EKX42238"/>
    <property type="gene ID" value="GUITHDRAFT_141435"/>
</dbReference>
<dbReference type="GeneID" id="17298924"/>
<dbReference type="AlphaFoldDB" id="L1J130"/>
<dbReference type="HOGENOM" id="CLU_566790_0_0_1"/>
<organism evidence="3">
    <name type="scientific">Guillardia theta (strain CCMP2712)</name>
    <name type="common">Cryptophyte</name>
    <dbReference type="NCBI Taxonomy" id="905079"/>
    <lineage>
        <taxon>Eukaryota</taxon>
        <taxon>Cryptophyceae</taxon>
        <taxon>Pyrenomonadales</taxon>
        <taxon>Geminigeraceae</taxon>
        <taxon>Guillardia</taxon>
    </lineage>
</organism>
<reference evidence="5" key="2">
    <citation type="submission" date="2012-11" db="EMBL/GenBank/DDBJ databases">
        <authorList>
            <person name="Kuo A."/>
            <person name="Curtis B.A."/>
            <person name="Tanifuji G."/>
            <person name="Burki F."/>
            <person name="Gruber A."/>
            <person name="Irimia M."/>
            <person name="Maruyama S."/>
            <person name="Arias M.C."/>
            <person name="Ball S.G."/>
            <person name="Gile G.H."/>
            <person name="Hirakawa Y."/>
            <person name="Hopkins J.F."/>
            <person name="Rensing S.A."/>
            <person name="Schmutz J."/>
            <person name="Symeonidi A."/>
            <person name="Elias M."/>
            <person name="Eveleigh R.J."/>
            <person name="Herman E.K."/>
            <person name="Klute M.J."/>
            <person name="Nakayama T."/>
            <person name="Obornik M."/>
            <person name="Reyes-Prieto A."/>
            <person name="Armbrust E.V."/>
            <person name="Aves S.J."/>
            <person name="Beiko R.G."/>
            <person name="Coutinho P."/>
            <person name="Dacks J.B."/>
            <person name="Durnford D.G."/>
            <person name="Fast N.M."/>
            <person name="Green B.R."/>
            <person name="Grisdale C."/>
            <person name="Hempe F."/>
            <person name="Henrissat B."/>
            <person name="Hoppner M.P."/>
            <person name="Ishida K.-I."/>
            <person name="Kim E."/>
            <person name="Koreny L."/>
            <person name="Kroth P.G."/>
            <person name="Liu Y."/>
            <person name="Malik S.-B."/>
            <person name="Maier U.G."/>
            <person name="McRose D."/>
            <person name="Mock T."/>
            <person name="Neilson J.A."/>
            <person name="Onodera N.T."/>
            <person name="Poole A.M."/>
            <person name="Pritham E.J."/>
            <person name="Richards T.A."/>
            <person name="Rocap G."/>
            <person name="Roy S.W."/>
            <person name="Sarai C."/>
            <person name="Schaack S."/>
            <person name="Shirato S."/>
            <person name="Slamovits C.H."/>
            <person name="Spencer D.F."/>
            <person name="Suzuki S."/>
            <person name="Worden A.Z."/>
            <person name="Zauner S."/>
            <person name="Barry K."/>
            <person name="Bell C."/>
            <person name="Bharti A.K."/>
            <person name="Crow J.A."/>
            <person name="Grimwood J."/>
            <person name="Kramer R."/>
            <person name="Lindquist E."/>
            <person name="Lucas S."/>
            <person name="Salamov A."/>
            <person name="McFadden G.I."/>
            <person name="Lane C.E."/>
            <person name="Keeling P.J."/>
            <person name="Gray M.W."/>
            <person name="Grigoriev I.V."/>
            <person name="Archibald J.M."/>
        </authorList>
    </citation>
    <scope>NUCLEOTIDE SEQUENCE</scope>
    <source>
        <strain evidence="5">CCMP2712</strain>
    </source>
</reference>
<evidence type="ECO:0000256" key="2">
    <source>
        <dbReference type="SAM" id="MobiDB-lite"/>
    </source>
</evidence>
<dbReference type="InterPro" id="IPR017868">
    <property type="entry name" value="Filamin/ABP280_repeat-like"/>
</dbReference>
<sequence>MQNPSLPLPPLLSPSSLCLPLLSLTFPMYEISSLPPGWRVQLVINGREALVNEHATLTVAVPGLVVGRHNIRINIVDEDGFAHEKDSRSIWVKNGWKWVNDIRIDLASASKCSASRACMFNITVADADGTPYSAHFFRARFSGPAIVMGEVEERADGEYLVTWRPREPGLYTATILLLHASGSGIADPGQGIPRFFVNQHIYGSPFTVLVDDDEEGQRMVEKVEEVEEGWSQREDDGGPNKQPQGLCKGRASAADPYLWGGGRARADPWVWVPYRCVLRPYNGSDLKRCVGKGGKPPTLFLSGTSLVRTMYYDLVCLLNSTCNAIKEHEDLVFPGPPKIVFHWFARFADHQPFAELPLGITDERTGRLKFNSTIHDLLDTISREAPEEEDVIVLGSQIFDILKAPLGDYEENLKVLIEALKGVNGTILWRTGEALHDSTLDAYAGGQEELGFQQEAREEANKIAIKLFHAGIYFLSLARSAR</sequence>
<dbReference type="EMBL" id="JH993018">
    <property type="protein sequence ID" value="EKX42238.1"/>
    <property type="molecule type" value="Genomic_DNA"/>
</dbReference>
<dbReference type="InterPro" id="IPR013783">
    <property type="entry name" value="Ig-like_fold"/>
</dbReference>
<dbReference type="Proteomes" id="UP000011087">
    <property type="component" value="Unassembled WGS sequence"/>
</dbReference>
<evidence type="ECO:0000313" key="5">
    <source>
        <dbReference type="Proteomes" id="UP000011087"/>
    </source>
</evidence>
<dbReference type="RefSeq" id="XP_005829218.1">
    <property type="nucleotide sequence ID" value="XM_005829161.1"/>
</dbReference>
<dbReference type="SMART" id="SM00557">
    <property type="entry name" value="IG_FLMN"/>
    <property type="match status" value="1"/>
</dbReference>
<evidence type="ECO:0000313" key="4">
    <source>
        <dbReference type="EnsemblProtists" id="EKX42238"/>
    </source>
</evidence>
<dbReference type="PROSITE" id="PS50194">
    <property type="entry name" value="FILAMIN_REPEAT"/>
    <property type="match status" value="1"/>
</dbReference>
<gene>
    <name evidence="3" type="ORF">GUITHDRAFT_141435</name>
</gene>
<name>L1J130_GUITC</name>
<protein>
    <submittedName>
        <fullName evidence="3 4">Uncharacterized protein</fullName>
    </submittedName>
</protein>
<keyword evidence="5" id="KW-1185">Reference proteome</keyword>
<accession>L1J130</accession>